<proteinExistence type="predicted"/>
<name>A0A6G0ZA91_APHCR</name>
<gene>
    <name evidence="2" type="ORF">FWK35_00012031</name>
</gene>
<dbReference type="Proteomes" id="UP000478052">
    <property type="component" value="Unassembled WGS sequence"/>
</dbReference>
<keyword evidence="3" id="KW-1185">Reference proteome</keyword>
<evidence type="ECO:0000259" key="1">
    <source>
        <dbReference type="SMART" id="SM00836"/>
    </source>
</evidence>
<dbReference type="GO" id="GO:0000049">
    <property type="term" value="F:tRNA binding"/>
    <property type="evidence" value="ECO:0007669"/>
    <property type="project" value="TreeGrafter"/>
</dbReference>
<dbReference type="InterPro" id="IPR008909">
    <property type="entry name" value="DALR_anticod-bd"/>
</dbReference>
<dbReference type="Pfam" id="PF05746">
    <property type="entry name" value="DALR_1"/>
    <property type="match status" value="1"/>
</dbReference>
<sequence length="379" mass="43641">QKLIRVSTMYILNDFYKALRLFVKTHAELDIDIKLPMLKHHINGHIRFYSTKNLQNLVEKLVEDLKIVERCSWSSDYLSIWLKKELWVSTVMKEILISGRKYGSNDDHKGTVVSVSSDECNDSVTCLRIELLKEAIQNLAKTNGYIIGNDGLNLLVSKKNNPNSSNLVLCGNVVCNVNVKEYKQRKQESVTKMSANRIESKEYPIDIISKLCHASIVYELLSVRHNKVINTECDTSNKDSGIFIMYNYSRLCQVWKAYENGVIENYYESLPDICSVNFGLLTSNEEWILILNHLSMYPLVIQQSVQHLMSASVDVHRLCKFLMEMSSAVSLFYHRHHILSDPIASLLPLMYARLYLVKTSIQVYENVFQLLGIKAVREM</sequence>
<organism evidence="2 3">
    <name type="scientific">Aphis craccivora</name>
    <name type="common">Cowpea aphid</name>
    <dbReference type="NCBI Taxonomy" id="307492"/>
    <lineage>
        <taxon>Eukaryota</taxon>
        <taxon>Metazoa</taxon>
        <taxon>Ecdysozoa</taxon>
        <taxon>Arthropoda</taxon>
        <taxon>Hexapoda</taxon>
        <taxon>Insecta</taxon>
        <taxon>Pterygota</taxon>
        <taxon>Neoptera</taxon>
        <taxon>Paraneoptera</taxon>
        <taxon>Hemiptera</taxon>
        <taxon>Sternorrhyncha</taxon>
        <taxon>Aphidomorpha</taxon>
        <taxon>Aphidoidea</taxon>
        <taxon>Aphididae</taxon>
        <taxon>Aphidini</taxon>
        <taxon>Aphis</taxon>
        <taxon>Aphis</taxon>
    </lineage>
</organism>
<protein>
    <submittedName>
        <fullName evidence="2">DALR anticodon-binding domain-containing protein 3</fullName>
    </submittedName>
</protein>
<feature type="domain" description="DALR anticodon binding" evidence="1">
    <location>
        <begin position="244"/>
        <end position="379"/>
    </location>
</feature>
<dbReference type="OrthoDB" id="9990834at2759"/>
<dbReference type="InterPro" id="IPR009080">
    <property type="entry name" value="tRNAsynth_Ia_anticodon-bd"/>
</dbReference>
<reference evidence="2 3" key="1">
    <citation type="submission" date="2019-08" db="EMBL/GenBank/DDBJ databases">
        <title>Whole genome of Aphis craccivora.</title>
        <authorList>
            <person name="Voronova N.V."/>
            <person name="Shulinski R.S."/>
            <person name="Bandarenka Y.V."/>
            <person name="Zhorov D.G."/>
            <person name="Warner D."/>
        </authorList>
    </citation>
    <scope>NUCLEOTIDE SEQUENCE [LARGE SCALE GENOMIC DNA]</scope>
    <source>
        <strain evidence="2">180601</strain>
        <tissue evidence="2">Whole Body</tissue>
    </source>
</reference>
<dbReference type="PANTHER" id="PTHR16043">
    <property type="entry name" value="DALRD3 PROTEIN"/>
    <property type="match status" value="1"/>
</dbReference>
<evidence type="ECO:0000313" key="2">
    <source>
        <dbReference type="EMBL" id="KAF0767277.1"/>
    </source>
</evidence>
<dbReference type="AlphaFoldDB" id="A0A6G0ZA91"/>
<dbReference type="GO" id="GO:0005524">
    <property type="term" value="F:ATP binding"/>
    <property type="evidence" value="ECO:0007669"/>
    <property type="project" value="InterPro"/>
</dbReference>
<dbReference type="Gene3D" id="1.10.730.10">
    <property type="entry name" value="Isoleucyl-tRNA Synthetase, Domain 1"/>
    <property type="match status" value="1"/>
</dbReference>
<dbReference type="GO" id="GO:0006420">
    <property type="term" value="P:arginyl-tRNA aminoacylation"/>
    <property type="evidence" value="ECO:0007669"/>
    <property type="project" value="InterPro"/>
</dbReference>
<dbReference type="GO" id="GO:0106217">
    <property type="term" value="P:tRNA C3-cytosine methylation"/>
    <property type="evidence" value="ECO:0007669"/>
    <property type="project" value="TreeGrafter"/>
</dbReference>
<feature type="non-terminal residue" evidence="2">
    <location>
        <position position="1"/>
    </location>
</feature>
<accession>A0A6G0ZA91</accession>
<dbReference type="PANTHER" id="PTHR16043:SF1">
    <property type="entry name" value="DALR ANTICODON-BINDING DOMAIN-CONTAINING PROTEIN 3"/>
    <property type="match status" value="1"/>
</dbReference>
<evidence type="ECO:0000313" key="3">
    <source>
        <dbReference type="Proteomes" id="UP000478052"/>
    </source>
</evidence>
<dbReference type="InterPro" id="IPR037380">
    <property type="entry name" value="DALRD3"/>
</dbReference>
<dbReference type="GO" id="GO:0004814">
    <property type="term" value="F:arginine-tRNA ligase activity"/>
    <property type="evidence" value="ECO:0007669"/>
    <property type="project" value="InterPro"/>
</dbReference>
<dbReference type="EMBL" id="VUJU01001005">
    <property type="protein sequence ID" value="KAF0767277.1"/>
    <property type="molecule type" value="Genomic_DNA"/>
</dbReference>
<dbReference type="SUPFAM" id="SSF47323">
    <property type="entry name" value="Anticodon-binding domain of a subclass of class I aminoacyl-tRNA synthetases"/>
    <property type="match status" value="1"/>
</dbReference>
<comment type="caution">
    <text evidence="2">The sequence shown here is derived from an EMBL/GenBank/DDBJ whole genome shotgun (WGS) entry which is preliminary data.</text>
</comment>
<dbReference type="SMART" id="SM00836">
    <property type="entry name" value="DALR_1"/>
    <property type="match status" value="1"/>
</dbReference>